<dbReference type="Proteomes" id="UP000770661">
    <property type="component" value="Unassembled WGS sequence"/>
</dbReference>
<feature type="compositionally biased region" description="Basic and acidic residues" evidence="1">
    <location>
        <begin position="62"/>
        <end position="77"/>
    </location>
</feature>
<name>A0A8J4XM60_CHIOP</name>
<dbReference type="EMBL" id="JACEEZ010025072">
    <property type="protein sequence ID" value="KAG0705001.1"/>
    <property type="molecule type" value="Genomic_DNA"/>
</dbReference>
<evidence type="ECO:0000256" key="1">
    <source>
        <dbReference type="SAM" id="MobiDB-lite"/>
    </source>
</evidence>
<feature type="region of interest" description="Disordered" evidence="1">
    <location>
        <begin position="1"/>
        <end position="41"/>
    </location>
</feature>
<reference evidence="2" key="1">
    <citation type="submission" date="2020-07" db="EMBL/GenBank/DDBJ databases">
        <title>The High-quality genome of the commercially important snow crab, Chionoecetes opilio.</title>
        <authorList>
            <person name="Jeong J.-H."/>
            <person name="Ryu S."/>
        </authorList>
    </citation>
    <scope>NUCLEOTIDE SEQUENCE</scope>
    <source>
        <strain evidence="2">MADBK_172401_WGS</strain>
        <tissue evidence="2">Digestive gland</tissue>
    </source>
</reference>
<proteinExistence type="predicted"/>
<dbReference type="AlphaFoldDB" id="A0A8J4XM60"/>
<organism evidence="2 3">
    <name type="scientific">Chionoecetes opilio</name>
    <name type="common">Atlantic snow crab</name>
    <name type="synonym">Cancer opilio</name>
    <dbReference type="NCBI Taxonomy" id="41210"/>
    <lineage>
        <taxon>Eukaryota</taxon>
        <taxon>Metazoa</taxon>
        <taxon>Ecdysozoa</taxon>
        <taxon>Arthropoda</taxon>
        <taxon>Crustacea</taxon>
        <taxon>Multicrustacea</taxon>
        <taxon>Malacostraca</taxon>
        <taxon>Eumalacostraca</taxon>
        <taxon>Eucarida</taxon>
        <taxon>Decapoda</taxon>
        <taxon>Pleocyemata</taxon>
        <taxon>Brachyura</taxon>
        <taxon>Eubrachyura</taxon>
        <taxon>Majoidea</taxon>
        <taxon>Majidae</taxon>
        <taxon>Chionoecetes</taxon>
    </lineage>
</organism>
<evidence type="ECO:0000313" key="3">
    <source>
        <dbReference type="Proteomes" id="UP000770661"/>
    </source>
</evidence>
<comment type="caution">
    <text evidence="2">The sequence shown here is derived from an EMBL/GenBank/DDBJ whole genome shotgun (WGS) entry which is preliminary data.</text>
</comment>
<protein>
    <submittedName>
        <fullName evidence="2">Uncharacterized protein</fullName>
    </submittedName>
</protein>
<accession>A0A8J4XM60</accession>
<keyword evidence="3" id="KW-1185">Reference proteome</keyword>
<feature type="region of interest" description="Disordered" evidence="1">
    <location>
        <begin position="62"/>
        <end position="141"/>
    </location>
</feature>
<sequence>MGEKGSLALDSSHLVPRSPESNGIRKNNQRDPSTKNAHGTYGTLVTLPSYAVHTPYVCSQAHEHTSLEMKEAKDYRGRAKRARRPPSRSPATSPDAAFPIAAPSTSADPAVTTPAAVPAVTTPAAGPSAEPQATNSDDPDNPPAADSCCYSCCHPGRRRRHDCAGRDDEDLLVKFNHAHNDKQAGLRVENKASGGSSGKEAARNIIGPFTPGPTQEAAQAKTLQECFCLFISDELVAQVVQWTNQKIDEIAAKFTRKLRPFRGPQQQRYEPCLVF</sequence>
<evidence type="ECO:0000313" key="2">
    <source>
        <dbReference type="EMBL" id="KAG0705001.1"/>
    </source>
</evidence>
<feature type="compositionally biased region" description="Low complexity" evidence="1">
    <location>
        <begin position="89"/>
        <end position="129"/>
    </location>
</feature>
<gene>
    <name evidence="2" type="ORF">GWK47_002726</name>
</gene>